<proteinExistence type="predicted"/>
<name>A0A0C3NDV7_PISTI</name>
<gene>
    <name evidence="1" type="ORF">M404DRAFT_1004760</name>
</gene>
<organism evidence="1 2">
    <name type="scientific">Pisolithus tinctorius Marx 270</name>
    <dbReference type="NCBI Taxonomy" id="870435"/>
    <lineage>
        <taxon>Eukaryota</taxon>
        <taxon>Fungi</taxon>
        <taxon>Dikarya</taxon>
        <taxon>Basidiomycota</taxon>
        <taxon>Agaricomycotina</taxon>
        <taxon>Agaricomycetes</taxon>
        <taxon>Agaricomycetidae</taxon>
        <taxon>Boletales</taxon>
        <taxon>Sclerodermatineae</taxon>
        <taxon>Pisolithaceae</taxon>
        <taxon>Pisolithus</taxon>
    </lineage>
</organism>
<dbReference type="InParanoid" id="A0A0C3NDV7"/>
<dbReference type="AlphaFoldDB" id="A0A0C3NDV7"/>
<reference evidence="1 2" key="1">
    <citation type="submission" date="2014-04" db="EMBL/GenBank/DDBJ databases">
        <authorList>
            <consortium name="DOE Joint Genome Institute"/>
            <person name="Kuo A."/>
            <person name="Kohler A."/>
            <person name="Costa M.D."/>
            <person name="Nagy L.G."/>
            <person name="Floudas D."/>
            <person name="Copeland A."/>
            <person name="Barry K.W."/>
            <person name="Cichocki N."/>
            <person name="Veneault-Fourrey C."/>
            <person name="LaButti K."/>
            <person name="Lindquist E.A."/>
            <person name="Lipzen A."/>
            <person name="Lundell T."/>
            <person name="Morin E."/>
            <person name="Murat C."/>
            <person name="Sun H."/>
            <person name="Tunlid A."/>
            <person name="Henrissat B."/>
            <person name="Grigoriev I.V."/>
            <person name="Hibbett D.S."/>
            <person name="Martin F."/>
            <person name="Nordberg H.P."/>
            <person name="Cantor M.N."/>
            <person name="Hua S.X."/>
        </authorList>
    </citation>
    <scope>NUCLEOTIDE SEQUENCE [LARGE SCALE GENOMIC DNA]</scope>
    <source>
        <strain evidence="1 2">Marx 270</strain>
    </source>
</reference>
<dbReference type="EMBL" id="KN832006">
    <property type="protein sequence ID" value="KIN99274.1"/>
    <property type="molecule type" value="Genomic_DNA"/>
</dbReference>
<sequence>MQQHSSYVTPIPSMHIVLDRSPPSFSRDVAYNPSRLLYGGGDRYLPDGDDAPHQHGTIPPLTYGRSMILTEHDQHFPSHLTRTSAIVPALGIHGTRDYAPDTLCQADDAADVEASMPPYARPLPDVRANTLDLINGVRHWGAQNVEVHNPFPVTSSTSRAEECGGSLMVQHPQLPLHDARSLCTDNAVQMGESTWNTVDRGKFFNPGTLGGPHGFQDVQTFLGSNESLSPFSNWAPPSSQGLLTGTVPRPTCTSIVPNIANETTTNVGTIPLPLHRTALQPGGGDNCERKDGNCHASGKMALLSYSNESWHQEQLCGSGTPTMSAPSTCHVDPSNSATFFGHQDGVQRAPNYYDISQSCYPNAEAVIVSLILQGRPPPHD</sequence>
<dbReference type="OrthoDB" id="2698613at2759"/>
<dbReference type="Proteomes" id="UP000054217">
    <property type="component" value="Unassembled WGS sequence"/>
</dbReference>
<dbReference type="HOGENOM" id="CLU_041177_1_0_1"/>
<evidence type="ECO:0000313" key="1">
    <source>
        <dbReference type="EMBL" id="KIN99274.1"/>
    </source>
</evidence>
<accession>A0A0C3NDV7</accession>
<keyword evidence="2" id="KW-1185">Reference proteome</keyword>
<evidence type="ECO:0000313" key="2">
    <source>
        <dbReference type="Proteomes" id="UP000054217"/>
    </source>
</evidence>
<reference evidence="2" key="2">
    <citation type="submission" date="2015-01" db="EMBL/GenBank/DDBJ databases">
        <title>Evolutionary Origins and Diversification of the Mycorrhizal Mutualists.</title>
        <authorList>
            <consortium name="DOE Joint Genome Institute"/>
            <consortium name="Mycorrhizal Genomics Consortium"/>
            <person name="Kohler A."/>
            <person name="Kuo A."/>
            <person name="Nagy L.G."/>
            <person name="Floudas D."/>
            <person name="Copeland A."/>
            <person name="Barry K.W."/>
            <person name="Cichocki N."/>
            <person name="Veneault-Fourrey C."/>
            <person name="LaButti K."/>
            <person name="Lindquist E.A."/>
            <person name="Lipzen A."/>
            <person name="Lundell T."/>
            <person name="Morin E."/>
            <person name="Murat C."/>
            <person name="Riley R."/>
            <person name="Ohm R."/>
            <person name="Sun H."/>
            <person name="Tunlid A."/>
            <person name="Henrissat B."/>
            <person name="Grigoriev I.V."/>
            <person name="Hibbett D.S."/>
            <person name="Martin F."/>
        </authorList>
    </citation>
    <scope>NUCLEOTIDE SEQUENCE [LARGE SCALE GENOMIC DNA]</scope>
    <source>
        <strain evidence="2">Marx 270</strain>
    </source>
</reference>
<protein>
    <submittedName>
        <fullName evidence="1">Uncharacterized protein</fullName>
    </submittedName>
</protein>